<accession>A0A0P9NB93</accession>
<dbReference type="PANTHER" id="PTHR33495">
    <property type="entry name" value="ANTI-SIGMA FACTOR ANTAGONIST TM_1081-RELATED-RELATED"/>
    <property type="match status" value="1"/>
</dbReference>
<evidence type="ECO:0000313" key="3">
    <source>
        <dbReference type="Proteomes" id="UP000051335"/>
    </source>
</evidence>
<dbReference type="Gene3D" id="3.30.750.24">
    <property type="entry name" value="STAS domain"/>
    <property type="match status" value="1"/>
</dbReference>
<dbReference type="InterPro" id="IPR036513">
    <property type="entry name" value="STAS_dom_sf"/>
</dbReference>
<keyword evidence="3" id="KW-1185">Reference proteome</keyword>
<dbReference type="SUPFAM" id="SSF52091">
    <property type="entry name" value="SpoIIaa-like"/>
    <property type="match status" value="1"/>
</dbReference>
<dbReference type="Proteomes" id="UP000051335">
    <property type="component" value="Unassembled WGS sequence"/>
</dbReference>
<dbReference type="GO" id="GO:0043856">
    <property type="term" value="F:anti-sigma factor antagonist activity"/>
    <property type="evidence" value="ECO:0007669"/>
    <property type="project" value="TreeGrafter"/>
</dbReference>
<gene>
    <name evidence="2" type="ORF">ALO75_100279</name>
</gene>
<dbReference type="AlphaFoldDB" id="A0A0P9NB93"/>
<reference evidence="2 3" key="1">
    <citation type="submission" date="2015-09" db="EMBL/GenBank/DDBJ databases">
        <title>Genome announcement of multiple Pseudomonas syringae strains.</title>
        <authorList>
            <person name="Thakur S."/>
            <person name="Wang P.W."/>
            <person name="Gong Y."/>
            <person name="Weir B.S."/>
            <person name="Guttman D.S."/>
        </authorList>
    </citation>
    <scope>NUCLEOTIDE SEQUENCE [LARGE SCALE GENOMIC DNA]</scope>
    <source>
        <strain evidence="2 3">ICMP17001</strain>
    </source>
</reference>
<feature type="domain" description="STAS" evidence="1">
    <location>
        <begin position="30"/>
        <end position="127"/>
    </location>
</feature>
<dbReference type="PATRIC" id="fig|317659.3.peg.3681"/>
<proteinExistence type="predicted"/>
<dbReference type="Pfam" id="PF01740">
    <property type="entry name" value="STAS"/>
    <property type="match status" value="1"/>
</dbReference>
<protein>
    <submittedName>
        <fullName evidence="2">STAS domain protein</fullName>
    </submittedName>
</protein>
<comment type="caution">
    <text evidence="2">The sequence shown here is derived from an EMBL/GenBank/DDBJ whole genome shotgun (WGS) entry which is preliminary data.</text>
</comment>
<dbReference type="PROSITE" id="PS50801">
    <property type="entry name" value="STAS"/>
    <property type="match status" value="1"/>
</dbReference>
<dbReference type="InterPro" id="IPR002645">
    <property type="entry name" value="STAS_dom"/>
</dbReference>
<sequence>MTQTDPQRSLWLVYAINVSVMKHLEVPMTVTSERSADGQTLTLYIEGRFDFNSHQAFRTAYEDYPQSLNYVVDLRSTHYLDSSALGMLLLLRDHAGGDKALVRLVNCTPDVLKILAISNFSKLFELSIPSAASPEKTVHSDR</sequence>
<dbReference type="CDD" id="cd07043">
    <property type="entry name" value="STAS_anti-anti-sigma_factors"/>
    <property type="match status" value="1"/>
</dbReference>
<dbReference type="PANTHER" id="PTHR33495:SF15">
    <property type="entry name" value="STAS DOMAIN-CONTAINING PROTEIN"/>
    <property type="match status" value="1"/>
</dbReference>
<dbReference type="EMBL" id="LJQC01000370">
    <property type="protein sequence ID" value="KPX02097.1"/>
    <property type="molecule type" value="Genomic_DNA"/>
</dbReference>
<organism evidence="2 3">
    <name type="scientific">Pseudomonas syringae pv. coryli</name>
    <dbReference type="NCBI Taxonomy" id="317659"/>
    <lineage>
        <taxon>Bacteria</taxon>
        <taxon>Pseudomonadati</taxon>
        <taxon>Pseudomonadota</taxon>
        <taxon>Gammaproteobacteria</taxon>
        <taxon>Pseudomonadales</taxon>
        <taxon>Pseudomonadaceae</taxon>
        <taxon>Pseudomonas</taxon>
    </lineage>
</organism>
<evidence type="ECO:0000313" key="2">
    <source>
        <dbReference type="EMBL" id="KPX02097.1"/>
    </source>
</evidence>
<evidence type="ECO:0000259" key="1">
    <source>
        <dbReference type="PROSITE" id="PS50801"/>
    </source>
</evidence>
<name>A0A0P9NB93_9PSED</name>